<dbReference type="Proteomes" id="UP000192578">
    <property type="component" value="Unassembled WGS sequence"/>
</dbReference>
<reference evidence="3" key="1">
    <citation type="submission" date="2017-01" db="EMBL/GenBank/DDBJ databases">
        <title>Comparative genomics of anhydrobiosis in the tardigrade Hypsibius dujardini.</title>
        <authorList>
            <person name="Yoshida Y."/>
            <person name="Koutsovoulos G."/>
            <person name="Laetsch D."/>
            <person name="Stevens L."/>
            <person name="Kumar S."/>
            <person name="Horikawa D."/>
            <person name="Ishino K."/>
            <person name="Komine S."/>
            <person name="Tomita M."/>
            <person name="Blaxter M."/>
            <person name="Arakawa K."/>
        </authorList>
    </citation>
    <scope>NUCLEOTIDE SEQUENCE [LARGE SCALE GENOMIC DNA]</scope>
    <source>
        <strain evidence="3">Z151</strain>
    </source>
</reference>
<proteinExistence type="predicted"/>
<evidence type="ECO:0000256" key="1">
    <source>
        <dbReference type="SAM" id="MobiDB-lite"/>
    </source>
</evidence>
<accession>A0A9X6NG93</accession>
<protein>
    <submittedName>
        <fullName evidence="2">Uncharacterized protein</fullName>
    </submittedName>
</protein>
<dbReference type="EMBL" id="MTYJ01000280">
    <property type="protein sequence ID" value="OWA52679.1"/>
    <property type="molecule type" value="Genomic_DNA"/>
</dbReference>
<comment type="caution">
    <text evidence="2">The sequence shown here is derived from an EMBL/GenBank/DDBJ whole genome shotgun (WGS) entry which is preliminary data.</text>
</comment>
<organism evidence="2 3">
    <name type="scientific">Hypsibius exemplaris</name>
    <name type="common">Freshwater tardigrade</name>
    <dbReference type="NCBI Taxonomy" id="2072580"/>
    <lineage>
        <taxon>Eukaryota</taxon>
        <taxon>Metazoa</taxon>
        <taxon>Ecdysozoa</taxon>
        <taxon>Tardigrada</taxon>
        <taxon>Eutardigrada</taxon>
        <taxon>Parachela</taxon>
        <taxon>Hypsibioidea</taxon>
        <taxon>Hypsibiidae</taxon>
        <taxon>Hypsibius</taxon>
    </lineage>
</organism>
<evidence type="ECO:0000313" key="3">
    <source>
        <dbReference type="Proteomes" id="UP000192578"/>
    </source>
</evidence>
<sequence>MEFHSADLELESHWTTTTDDGVPLSRFGIGISLDYEKERWSSTQPIWNWNLAGLWGRMVEFQLDWNPVVRSGIPRTKISDVMEKMASLRDGESGDESEWMGQVLLGLWKEKEKEEKRKKGSSKEMGRSEKSPVDLLLREVKGS</sequence>
<dbReference type="AlphaFoldDB" id="A0A9X6NG93"/>
<gene>
    <name evidence="2" type="ORF">BV898_17125</name>
</gene>
<feature type="region of interest" description="Disordered" evidence="1">
    <location>
        <begin position="111"/>
        <end position="143"/>
    </location>
</feature>
<evidence type="ECO:0000313" key="2">
    <source>
        <dbReference type="EMBL" id="OWA52679.1"/>
    </source>
</evidence>
<keyword evidence="3" id="KW-1185">Reference proteome</keyword>
<name>A0A9X6NG93_HYPEX</name>